<gene>
    <name evidence="1" type="ORF">DL1_01345</name>
</gene>
<sequence>MALFSCLSNGPTIKGGSDNMNADNTDGGGAPVDLLDLTEALYNDVACELGAALQAVRQGQVSEAKSAVQAVKDLRTAFHLVMEERSRVEKLRKQIAGVAAGREGALDFDAARAEIGRRLACLRDAAGG</sequence>
<protein>
    <submittedName>
        <fullName evidence="1">Uncharacterized protein</fullName>
    </submittedName>
</protein>
<name>A0A074TJA5_9RHOB</name>
<comment type="caution">
    <text evidence="1">The sequence shown here is derived from an EMBL/GenBank/DDBJ whole genome shotgun (WGS) entry which is preliminary data.</text>
</comment>
<organism evidence="1 2">
    <name type="scientific">Thioclava dalianensis</name>
    <dbReference type="NCBI Taxonomy" id="1185766"/>
    <lineage>
        <taxon>Bacteria</taxon>
        <taxon>Pseudomonadati</taxon>
        <taxon>Pseudomonadota</taxon>
        <taxon>Alphaproteobacteria</taxon>
        <taxon>Rhodobacterales</taxon>
        <taxon>Paracoccaceae</taxon>
        <taxon>Thioclava</taxon>
    </lineage>
</organism>
<accession>A0A074TJA5</accession>
<evidence type="ECO:0000313" key="2">
    <source>
        <dbReference type="Proteomes" id="UP000027725"/>
    </source>
</evidence>
<dbReference type="eggNOG" id="ENOG5032XDU">
    <property type="taxonomic scope" value="Bacteria"/>
</dbReference>
<dbReference type="AlphaFoldDB" id="A0A074TJA5"/>
<proteinExistence type="predicted"/>
<evidence type="ECO:0000313" key="1">
    <source>
        <dbReference type="EMBL" id="KEP71781.1"/>
    </source>
</evidence>
<dbReference type="Proteomes" id="UP000027725">
    <property type="component" value="Unassembled WGS sequence"/>
</dbReference>
<keyword evidence="2" id="KW-1185">Reference proteome</keyword>
<reference evidence="1 2" key="1">
    <citation type="submission" date="2014-03" db="EMBL/GenBank/DDBJ databases">
        <title>The draft genome sequence of Thioclava dalianensis DLFJ1-1.</title>
        <authorList>
            <person name="Lai Q."/>
            <person name="Shao Z."/>
        </authorList>
    </citation>
    <scope>NUCLEOTIDE SEQUENCE [LARGE SCALE GENOMIC DNA]</scope>
    <source>
        <strain evidence="1 2">DLFJ1-1</strain>
    </source>
</reference>
<dbReference type="EMBL" id="JHEH01000001">
    <property type="protein sequence ID" value="KEP71781.1"/>
    <property type="molecule type" value="Genomic_DNA"/>
</dbReference>